<evidence type="ECO:0000313" key="10">
    <source>
        <dbReference type="Proteomes" id="UP000192223"/>
    </source>
</evidence>
<dbReference type="RefSeq" id="XP_018336877.1">
    <property type="nucleotide sequence ID" value="XM_018481375.2"/>
</dbReference>
<dbReference type="GO" id="GO:0033617">
    <property type="term" value="P:mitochondrial respiratory chain complex IV assembly"/>
    <property type="evidence" value="ECO:0007669"/>
    <property type="project" value="InterPro"/>
</dbReference>
<comment type="subcellular location">
    <subcellularLocation>
        <location evidence="1">Mitochondrion inner membrane</location>
    </subcellularLocation>
</comment>
<dbReference type="Pfam" id="PF12597">
    <property type="entry name" value="Cox20"/>
    <property type="match status" value="1"/>
</dbReference>
<evidence type="ECO:0000256" key="3">
    <source>
        <dbReference type="ARBA" id="ARBA00017689"/>
    </source>
</evidence>
<keyword evidence="5" id="KW-0999">Mitochondrion inner membrane</keyword>
<proteinExistence type="inferred from homology"/>
<feature type="transmembrane region" description="Helical" evidence="9">
    <location>
        <begin position="27"/>
        <end position="44"/>
    </location>
</feature>
<reference evidence="11" key="1">
    <citation type="submission" date="2025-08" db="UniProtKB">
        <authorList>
            <consortium name="RefSeq"/>
        </authorList>
    </citation>
    <scope>IDENTIFICATION</scope>
    <source>
        <tissue evidence="11">Entire body</tissue>
    </source>
</reference>
<gene>
    <name evidence="11" type="primary">LOC108745234</name>
</gene>
<dbReference type="GeneID" id="108745234"/>
<sequence length="112" mass="13018">MEEPSESQGVVIFGRDVTKIPCFRNSYLYGIYSGVAAGLVYFLFTSRPRIATRVGVGTFATVNMSYWFWCRYNYSKTKFEMLRVRELLRQHALREGTEEEKIIDAELNLKTV</sequence>
<dbReference type="FunCoup" id="A0A1W4XVR6">
    <property type="interactions" value="588"/>
</dbReference>
<keyword evidence="10" id="KW-1185">Reference proteome</keyword>
<evidence type="ECO:0000256" key="8">
    <source>
        <dbReference type="ARBA" id="ARBA00023136"/>
    </source>
</evidence>
<evidence type="ECO:0000256" key="7">
    <source>
        <dbReference type="ARBA" id="ARBA00023128"/>
    </source>
</evidence>
<organism evidence="10 11">
    <name type="scientific">Agrilus planipennis</name>
    <name type="common">Emerald ash borer</name>
    <name type="synonym">Agrilus marcopoli</name>
    <dbReference type="NCBI Taxonomy" id="224129"/>
    <lineage>
        <taxon>Eukaryota</taxon>
        <taxon>Metazoa</taxon>
        <taxon>Ecdysozoa</taxon>
        <taxon>Arthropoda</taxon>
        <taxon>Hexapoda</taxon>
        <taxon>Insecta</taxon>
        <taxon>Pterygota</taxon>
        <taxon>Neoptera</taxon>
        <taxon>Endopterygota</taxon>
        <taxon>Coleoptera</taxon>
        <taxon>Polyphaga</taxon>
        <taxon>Elateriformia</taxon>
        <taxon>Buprestoidea</taxon>
        <taxon>Buprestidae</taxon>
        <taxon>Agrilinae</taxon>
        <taxon>Agrilus</taxon>
    </lineage>
</organism>
<keyword evidence="6 9" id="KW-1133">Transmembrane helix</keyword>
<evidence type="ECO:0000256" key="6">
    <source>
        <dbReference type="ARBA" id="ARBA00022989"/>
    </source>
</evidence>
<evidence type="ECO:0000256" key="5">
    <source>
        <dbReference type="ARBA" id="ARBA00022792"/>
    </source>
</evidence>
<keyword evidence="4 9" id="KW-0812">Transmembrane</keyword>
<evidence type="ECO:0000256" key="2">
    <source>
        <dbReference type="ARBA" id="ARBA00009575"/>
    </source>
</evidence>
<dbReference type="OrthoDB" id="14603at2759"/>
<feature type="transmembrane region" description="Helical" evidence="9">
    <location>
        <begin position="50"/>
        <end position="69"/>
    </location>
</feature>
<evidence type="ECO:0000256" key="9">
    <source>
        <dbReference type="SAM" id="Phobius"/>
    </source>
</evidence>
<dbReference type="KEGG" id="apln:108745234"/>
<evidence type="ECO:0000256" key="4">
    <source>
        <dbReference type="ARBA" id="ARBA00022692"/>
    </source>
</evidence>
<keyword evidence="7" id="KW-0496">Mitochondrion</keyword>
<dbReference type="AlphaFoldDB" id="A0A1W4XVR6"/>
<name>A0A1W4XVR6_AGRPL</name>
<dbReference type="Proteomes" id="UP000192223">
    <property type="component" value="Unplaced"/>
</dbReference>
<evidence type="ECO:0000313" key="11">
    <source>
        <dbReference type="RefSeq" id="XP_018336877.1"/>
    </source>
</evidence>
<dbReference type="PRINTS" id="PR02049">
    <property type="entry name" value="PROTEINF36A"/>
</dbReference>
<dbReference type="PANTHER" id="PTHR31586:SF1">
    <property type="entry name" value="CYTOCHROME C OXIDASE ASSEMBLY PROTEIN COX20, MITOCHONDRIAL"/>
    <property type="match status" value="1"/>
</dbReference>
<dbReference type="InterPro" id="IPR022533">
    <property type="entry name" value="Cox20"/>
</dbReference>
<dbReference type="GO" id="GO:0005743">
    <property type="term" value="C:mitochondrial inner membrane"/>
    <property type="evidence" value="ECO:0007669"/>
    <property type="project" value="UniProtKB-SubCell"/>
</dbReference>
<comment type="similarity">
    <text evidence="2">Belongs to the COX20 family.</text>
</comment>
<dbReference type="InParanoid" id="A0A1W4XVR6"/>
<dbReference type="PANTHER" id="PTHR31586">
    <property type="entry name" value="CYTOCHROME C OXIDASE PROTEIN 20"/>
    <property type="match status" value="1"/>
</dbReference>
<protein>
    <recommendedName>
        <fullName evidence="3">Cytochrome c oxidase assembly protein COX20, mitochondrial</fullName>
    </recommendedName>
</protein>
<evidence type="ECO:0000256" key="1">
    <source>
        <dbReference type="ARBA" id="ARBA00004273"/>
    </source>
</evidence>
<accession>A0A1W4XVR6</accession>
<keyword evidence="8 9" id="KW-0472">Membrane</keyword>